<proteinExistence type="inferred from homology"/>
<evidence type="ECO:0000259" key="13">
    <source>
        <dbReference type="Pfam" id="PF12627"/>
    </source>
</evidence>
<dbReference type="PANTHER" id="PTHR46173:SF1">
    <property type="entry name" value="CCA TRNA NUCLEOTIDYLTRANSFERASE 1, MITOCHONDRIAL"/>
    <property type="match status" value="1"/>
</dbReference>
<keyword evidence="7 11" id="KW-0692">RNA repair</keyword>
<dbReference type="KEGG" id="bcoh:BC6307_13475"/>
<dbReference type="RefSeq" id="WP_066416814.1">
    <property type="nucleotide sequence ID" value="NZ_CP018866.1"/>
</dbReference>
<dbReference type="Pfam" id="PF01743">
    <property type="entry name" value="PolyA_pol"/>
    <property type="match status" value="1"/>
</dbReference>
<dbReference type="PANTHER" id="PTHR46173">
    <property type="entry name" value="CCA TRNA NUCLEOTIDYLTRANSFERASE 1, MITOCHONDRIAL"/>
    <property type="match status" value="1"/>
</dbReference>
<dbReference type="STRING" id="1314751.GCA_001591425_02590"/>
<dbReference type="Pfam" id="PF13735">
    <property type="entry name" value="tRNA_NucTran2_2"/>
    <property type="match status" value="1"/>
</dbReference>
<dbReference type="EMBL" id="CP018866">
    <property type="protein sequence ID" value="AST92224.1"/>
    <property type="molecule type" value="Genomic_DNA"/>
</dbReference>
<keyword evidence="5 11" id="KW-0479">Metal-binding</keyword>
<keyword evidence="4 11" id="KW-0548">Nucleotidyltransferase</keyword>
<feature type="binding site" evidence="11">
    <location>
        <position position="111"/>
    </location>
    <ligand>
        <name>CTP</name>
        <dbReference type="ChEBI" id="CHEBI:37563"/>
    </ligand>
</feature>
<dbReference type="GO" id="GO:0005524">
    <property type="term" value="F:ATP binding"/>
    <property type="evidence" value="ECO:0007669"/>
    <property type="project" value="UniProtKB-UniRule"/>
</dbReference>
<dbReference type="HAMAP" id="MF_01263">
    <property type="entry name" value="CCA_bact_type3"/>
    <property type="match status" value="1"/>
</dbReference>
<keyword evidence="10 11" id="KW-0694">RNA-binding</keyword>
<dbReference type="Gene3D" id="1.10.110.30">
    <property type="match status" value="1"/>
</dbReference>
<evidence type="ECO:0000256" key="6">
    <source>
        <dbReference type="ARBA" id="ARBA00022741"/>
    </source>
</evidence>
<feature type="binding site" evidence="11">
    <location>
        <position position="30"/>
    </location>
    <ligand>
        <name>ATP</name>
        <dbReference type="ChEBI" id="CHEBI:30616"/>
    </ligand>
</feature>
<feature type="binding site" evidence="11">
    <location>
        <position position="157"/>
    </location>
    <ligand>
        <name>ATP</name>
        <dbReference type="ChEBI" id="CHEBI:30616"/>
    </ligand>
</feature>
<dbReference type="GO" id="GO:0000287">
    <property type="term" value="F:magnesium ion binding"/>
    <property type="evidence" value="ECO:0007669"/>
    <property type="project" value="UniProtKB-UniRule"/>
</dbReference>
<dbReference type="NCBIfam" id="NF009814">
    <property type="entry name" value="PRK13299.1"/>
    <property type="match status" value="1"/>
</dbReference>
<feature type="binding site" evidence="11">
    <location>
        <position position="27"/>
    </location>
    <ligand>
        <name>CTP</name>
        <dbReference type="ChEBI" id="CHEBI:37563"/>
    </ligand>
</feature>
<evidence type="ECO:0000256" key="5">
    <source>
        <dbReference type="ARBA" id="ARBA00022723"/>
    </source>
</evidence>
<keyword evidence="9 11" id="KW-0460">Magnesium</keyword>
<dbReference type="SUPFAM" id="SSF81301">
    <property type="entry name" value="Nucleotidyltransferase"/>
    <property type="match status" value="1"/>
</dbReference>
<dbReference type="InterPro" id="IPR043519">
    <property type="entry name" value="NT_sf"/>
</dbReference>
<evidence type="ECO:0000256" key="4">
    <source>
        <dbReference type="ARBA" id="ARBA00022695"/>
    </source>
</evidence>
<feature type="binding site" evidence="11">
    <location>
        <position position="160"/>
    </location>
    <ligand>
        <name>CTP</name>
        <dbReference type="ChEBI" id="CHEBI:37563"/>
    </ligand>
</feature>
<comment type="function">
    <text evidence="11">Catalyzes the addition and repair of the essential 3'-terminal CCA sequence in tRNAs without using a nucleic acid template. Adds these three nucleotides in the order of C, C, and A to the tRNA nucleotide-73, using CTP and ATP as substrates and producing inorganic pyrophosphate. tRNA 3'-terminal CCA addition is required both for tRNA processing and repair. Also involved in tRNA surveillance by mediating tandem CCA addition to generate a CCACCA at the 3' terminus of unstable tRNAs. While stable tRNAs receive only 3'-terminal CCA, unstable tRNAs are marked with CCACCA and rapidly degraded.</text>
</comment>
<evidence type="ECO:0000313" key="15">
    <source>
        <dbReference type="EMBL" id="AST92224.1"/>
    </source>
</evidence>
<evidence type="ECO:0000256" key="7">
    <source>
        <dbReference type="ARBA" id="ARBA00022800"/>
    </source>
</evidence>
<comment type="cofactor">
    <cofactor evidence="1 11">
        <name>Mg(2+)</name>
        <dbReference type="ChEBI" id="CHEBI:18420"/>
    </cofactor>
</comment>
<dbReference type="SUPFAM" id="SSF81891">
    <property type="entry name" value="Poly A polymerase C-terminal region-like"/>
    <property type="match status" value="1"/>
</dbReference>
<dbReference type="Proteomes" id="UP000215224">
    <property type="component" value="Chromosome"/>
</dbReference>
<feature type="binding site" evidence="11">
    <location>
        <position position="111"/>
    </location>
    <ligand>
        <name>ATP</name>
        <dbReference type="ChEBI" id="CHEBI:30616"/>
    </ligand>
</feature>
<evidence type="ECO:0000259" key="14">
    <source>
        <dbReference type="Pfam" id="PF13735"/>
    </source>
</evidence>
<dbReference type="Pfam" id="PF12627">
    <property type="entry name" value="PolyA_pol_RNAbd"/>
    <property type="match status" value="1"/>
</dbReference>
<keyword evidence="8 11" id="KW-0067">ATP-binding</keyword>
<comment type="catalytic activity">
    <reaction evidence="11">
        <text>a tRNA with a 3' CCA end + 2 CTP + ATP = a tRNA with a 3' CCACCA end + 3 diphosphate</text>
        <dbReference type="Rhea" id="RHEA:76235"/>
        <dbReference type="Rhea" id="RHEA-COMP:10468"/>
        <dbReference type="Rhea" id="RHEA-COMP:18655"/>
        <dbReference type="ChEBI" id="CHEBI:30616"/>
        <dbReference type="ChEBI" id="CHEBI:33019"/>
        <dbReference type="ChEBI" id="CHEBI:37563"/>
        <dbReference type="ChEBI" id="CHEBI:83071"/>
        <dbReference type="ChEBI" id="CHEBI:195187"/>
    </reaction>
</comment>
<evidence type="ECO:0000256" key="2">
    <source>
        <dbReference type="ARBA" id="ARBA00022679"/>
    </source>
</evidence>
<keyword evidence="16" id="KW-1185">Reference proteome</keyword>
<keyword evidence="3 11" id="KW-0819">tRNA processing</keyword>
<feature type="domain" description="Poly A polymerase head" evidence="12">
    <location>
        <begin position="22"/>
        <end position="141"/>
    </location>
</feature>
<evidence type="ECO:0000256" key="3">
    <source>
        <dbReference type="ARBA" id="ARBA00022694"/>
    </source>
</evidence>
<dbReference type="InterPro" id="IPR032810">
    <property type="entry name" value="CCA-adding_enz_C"/>
</dbReference>
<organism evidence="15 16">
    <name type="scientific">Sutcliffiella cohnii</name>
    <dbReference type="NCBI Taxonomy" id="33932"/>
    <lineage>
        <taxon>Bacteria</taxon>
        <taxon>Bacillati</taxon>
        <taxon>Bacillota</taxon>
        <taxon>Bacilli</taxon>
        <taxon>Bacillales</taxon>
        <taxon>Bacillaceae</taxon>
        <taxon>Sutcliffiella</taxon>
    </lineage>
</organism>
<dbReference type="EC" id="2.7.7.72" evidence="11"/>
<keyword evidence="6 11" id="KW-0547">Nucleotide-binding</keyword>
<feature type="binding site" evidence="11">
    <location>
        <position position="163"/>
    </location>
    <ligand>
        <name>CTP</name>
        <dbReference type="ChEBI" id="CHEBI:37563"/>
    </ligand>
</feature>
<dbReference type="InterPro" id="IPR023068">
    <property type="entry name" value="CCA-adding_enz_firmicutes"/>
</dbReference>
<feature type="binding site" evidence="11">
    <location>
        <position position="42"/>
    </location>
    <ligand>
        <name>Mg(2+)</name>
        <dbReference type="ChEBI" id="CHEBI:18420"/>
    </ligand>
</feature>
<name>A0A223KS97_9BACI</name>
<feature type="binding site" evidence="11">
    <location>
        <position position="154"/>
    </location>
    <ligand>
        <name>ATP</name>
        <dbReference type="ChEBI" id="CHEBI:30616"/>
    </ligand>
</feature>
<dbReference type="InterPro" id="IPR002646">
    <property type="entry name" value="PolA_pol_head_dom"/>
</dbReference>
<dbReference type="GO" id="GO:0042245">
    <property type="term" value="P:RNA repair"/>
    <property type="evidence" value="ECO:0007669"/>
    <property type="project" value="UniProtKB-KW"/>
</dbReference>
<evidence type="ECO:0000256" key="8">
    <source>
        <dbReference type="ARBA" id="ARBA00022840"/>
    </source>
</evidence>
<keyword evidence="2 11" id="KW-0808">Transferase</keyword>
<evidence type="ECO:0000259" key="12">
    <source>
        <dbReference type="Pfam" id="PF01743"/>
    </source>
</evidence>
<feature type="binding site" evidence="11">
    <location>
        <position position="157"/>
    </location>
    <ligand>
        <name>CTP</name>
        <dbReference type="ChEBI" id="CHEBI:37563"/>
    </ligand>
</feature>
<evidence type="ECO:0000256" key="1">
    <source>
        <dbReference type="ARBA" id="ARBA00001946"/>
    </source>
</evidence>
<evidence type="ECO:0000256" key="10">
    <source>
        <dbReference type="ARBA" id="ARBA00022884"/>
    </source>
</evidence>
<dbReference type="AlphaFoldDB" id="A0A223KS97"/>
<feature type="domain" description="tRNA nucleotidyltransferase/poly(A) polymerase RNA and SrmB- binding" evidence="13">
    <location>
        <begin position="170"/>
        <end position="225"/>
    </location>
</feature>
<comment type="catalytic activity">
    <reaction evidence="11">
        <text>a tRNA precursor + 2 CTP + ATP = a tRNA with a 3' CCA end + 3 diphosphate</text>
        <dbReference type="Rhea" id="RHEA:14433"/>
        <dbReference type="Rhea" id="RHEA-COMP:10465"/>
        <dbReference type="Rhea" id="RHEA-COMP:10468"/>
        <dbReference type="ChEBI" id="CHEBI:30616"/>
        <dbReference type="ChEBI" id="CHEBI:33019"/>
        <dbReference type="ChEBI" id="CHEBI:37563"/>
        <dbReference type="ChEBI" id="CHEBI:74896"/>
        <dbReference type="ChEBI" id="CHEBI:83071"/>
        <dbReference type="EC" id="2.7.7.72"/>
    </reaction>
</comment>
<feature type="binding site" evidence="11">
    <location>
        <position position="30"/>
    </location>
    <ligand>
        <name>CTP</name>
        <dbReference type="ChEBI" id="CHEBI:37563"/>
    </ligand>
</feature>
<dbReference type="InterPro" id="IPR032828">
    <property type="entry name" value="PolyA_RNA-bd"/>
</dbReference>
<feature type="binding site" evidence="11">
    <location>
        <position position="40"/>
    </location>
    <ligand>
        <name>Mg(2+)</name>
        <dbReference type="ChEBI" id="CHEBI:18420"/>
    </ligand>
</feature>
<dbReference type="Gene3D" id="1.10.246.80">
    <property type="match status" value="1"/>
</dbReference>
<feature type="binding site" evidence="11">
    <location>
        <position position="160"/>
    </location>
    <ligand>
        <name>ATP</name>
        <dbReference type="ChEBI" id="CHEBI:30616"/>
    </ligand>
</feature>
<feature type="binding site" evidence="11">
    <location>
        <position position="163"/>
    </location>
    <ligand>
        <name>ATP</name>
        <dbReference type="ChEBI" id="CHEBI:30616"/>
    </ligand>
</feature>
<sequence length="402" mass="45993">MNAAFMRAIPVLKVLKQEGHEAYFVGGSVRDSLLKREVGDVDIATSATPEQIINMFPKTVDIGKEHGTIIVVTEEESYEVTTFRSESTYSDNRRPDSVTFIKSLKEDLRRRDFTINAMAMTETGSIIDYFQGKEHLKQKKIHTVGNADERFSEDALRMLRAARFSSQLKFTISLKTVEAMKANAKRLAAISVERKTVEFEKLLKGVNIVYALNILYETNLLSYLPRVSGKVMQLTQIGEKLEQTSLNERSELWTAVVKSCGIENIELFLQEWKLPKKVIHSVMKNVRIWNILNNSSWDTFKVYEAGITTALEVERIRSVIEGTQPQYEIVKSLYEQLPIRSKQDLAINGTDLIHMYGKKPGKWVSDILNKLEEKVLEGTIINTPSTIKEWVLQCKMKQEKNY</sequence>
<dbReference type="Gene3D" id="1.20.58.560">
    <property type="match status" value="1"/>
</dbReference>
<comment type="miscellaneous">
    <text evidence="11">A single active site specifically recognizes both ATP and CTP and is responsible for their addition.</text>
</comment>
<gene>
    <name evidence="11" type="primary">cca</name>
    <name evidence="15" type="ORF">BC6307_13475</name>
</gene>
<comment type="subunit">
    <text evidence="11">Homodimer.</text>
</comment>
<protein>
    <recommendedName>
        <fullName evidence="11">CCA-adding enzyme</fullName>
        <ecNumber evidence="11">2.7.7.72</ecNumber>
    </recommendedName>
    <alternativeName>
        <fullName evidence="11">CCA tRNA nucleotidyltransferase</fullName>
    </alternativeName>
    <alternativeName>
        <fullName evidence="11">tRNA CCA-pyrophosphorylase</fullName>
    </alternativeName>
    <alternativeName>
        <fullName evidence="11">tRNA adenylyl-/cytidylyl- transferase</fullName>
    </alternativeName>
    <alternativeName>
        <fullName evidence="11">tRNA nucleotidyltransferase</fullName>
    </alternativeName>
    <alternativeName>
        <fullName evidence="11">tRNA-NT</fullName>
    </alternativeName>
</protein>
<dbReference type="GO" id="GO:0000049">
    <property type="term" value="F:tRNA binding"/>
    <property type="evidence" value="ECO:0007669"/>
    <property type="project" value="UniProtKB-UniRule"/>
</dbReference>
<reference evidence="15 16" key="1">
    <citation type="submission" date="2016-12" db="EMBL/GenBank/DDBJ databases">
        <title>The whole genome sequencing and assembly of Bacillus cohnii DSM 6307T strain.</title>
        <authorList>
            <person name="Lee Y.-J."/>
            <person name="Yi H."/>
            <person name="Bahn Y.-S."/>
            <person name="Kim J.F."/>
            <person name="Lee D.-W."/>
        </authorList>
    </citation>
    <scope>NUCLEOTIDE SEQUENCE [LARGE SCALE GENOMIC DNA]</scope>
    <source>
        <strain evidence="15 16">DSM 6307</strain>
    </source>
</reference>
<feature type="binding site" evidence="11">
    <location>
        <position position="27"/>
    </location>
    <ligand>
        <name>ATP</name>
        <dbReference type="ChEBI" id="CHEBI:30616"/>
    </ligand>
</feature>
<accession>A0A223KS97</accession>
<comment type="similarity">
    <text evidence="11">Belongs to the tRNA nucleotidyltransferase/poly(A) polymerase family. Bacterial CCA-adding enzyme type 3 subfamily.</text>
</comment>
<dbReference type="CDD" id="cd05398">
    <property type="entry name" value="NT_ClassII-CCAase"/>
    <property type="match status" value="1"/>
</dbReference>
<evidence type="ECO:0000256" key="11">
    <source>
        <dbReference type="HAMAP-Rule" id="MF_01263"/>
    </source>
</evidence>
<feature type="domain" description="CCA-adding enzyme C-terminal" evidence="14">
    <location>
        <begin position="246"/>
        <end position="391"/>
    </location>
</feature>
<dbReference type="GO" id="GO:0160016">
    <property type="term" value="F:CCACCA tRNA nucleotidyltransferase activity"/>
    <property type="evidence" value="ECO:0007669"/>
    <property type="project" value="RHEA"/>
</dbReference>
<dbReference type="GO" id="GO:0001680">
    <property type="term" value="P:tRNA 3'-terminal CCA addition"/>
    <property type="evidence" value="ECO:0007669"/>
    <property type="project" value="UniProtKB-UniRule"/>
</dbReference>
<evidence type="ECO:0000256" key="9">
    <source>
        <dbReference type="ARBA" id="ARBA00022842"/>
    </source>
</evidence>
<dbReference type="InterPro" id="IPR050264">
    <property type="entry name" value="Bact_CCA-adding_enz_type3_sf"/>
</dbReference>
<dbReference type="GO" id="GO:0004810">
    <property type="term" value="F:CCA tRNA nucleotidyltransferase activity"/>
    <property type="evidence" value="ECO:0007669"/>
    <property type="project" value="UniProtKB-UniRule"/>
</dbReference>
<evidence type="ECO:0000313" key="16">
    <source>
        <dbReference type="Proteomes" id="UP000215224"/>
    </source>
</evidence>
<feature type="binding site" evidence="11">
    <location>
        <position position="154"/>
    </location>
    <ligand>
        <name>CTP</name>
        <dbReference type="ChEBI" id="CHEBI:37563"/>
    </ligand>
</feature>
<dbReference type="Gene3D" id="3.30.460.10">
    <property type="entry name" value="Beta Polymerase, domain 2"/>
    <property type="match status" value="1"/>
</dbReference>